<feature type="chain" id="PRO_5031250504" evidence="1">
    <location>
        <begin position="18"/>
        <end position="111"/>
    </location>
</feature>
<organism evidence="2 3">
    <name type="scientific">Novosphingobium flavum</name>
    <dbReference type="NCBI Taxonomy" id="1778672"/>
    <lineage>
        <taxon>Bacteria</taxon>
        <taxon>Pseudomonadati</taxon>
        <taxon>Pseudomonadota</taxon>
        <taxon>Alphaproteobacteria</taxon>
        <taxon>Sphingomonadales</taxon>
        <taxon>Sphingomonadaceae</taxon>
        <taxon>Novosphingobium</taxon>
    </lineage>
</organism>
<accession>A0A7X1FP68</accession>
<dbReference type="Proteomes" id="UP000566813">
    <property type="component" value="Unassembled WGS sequence"/>
</dbReference>
<comment type="caution">
    <text evidence="2">The sequence shown here is derived from an EMBL/GenBank/DDBJ whole genome shotgun (WGS) entry which is preliminary data.</text>
</comment>
<dbReference type="EMBL" id="JACLAW010000002">
    <property type="protein sequence ID" value="MBC2664459.1"/>
    <property type="molecule type" value="Genomic_DNA"/>
</dbReference>
<evidence type="ECO:0000313" key="2">
    <source>
        <dbReference type="EMBL" id="MBC2664459.1"/>
    </source>
</evidence>
<proteinExistence type="predicted"/>
<feature type="signal peptide" evidence="1">
    <location>
        <begin position="1"/>
        <end position="17"/>
    </location>
</feature>
<evidence type="ECO:0000313" key="3">
    <source>
        <dbReference type="Proteomes" id="UP000566813"/>
    </source>
</evidence>
<keyword evidence="1" id="KW-0732">Signal</keyword>
<sequence>MTSQFLAIMASAGLVTAGVAATSETRSASAIPAKMVGMSHAAKVGRAPVARQGNAPDCSIASNQDLPACANPGAGPGAGGGGGVSGGVLAAIAAGLGVTGIVIAAKNDSNG</sequence>
<reference evidence="2 3" key="1">
    <citation type="submission" date="2020-08" db="EMBL/GenBank/DDBJ databases">
        <title>The genome sequence of type strain Novosphingobium flavum NBRC 111647.</title>
        <authorList>
            <person name="Liu Y."/>
        </authorList>
    </citation>
    <scope>NUCLEOTIDE SEQUENCE [LARGE SCALE GENOMIC DNA]</scope>
    <source>
        <strain evidence="2 3">NBRC 111647</strain>
    </source>
</reference>
<evidence type="ECO:0000256" key="1">
    <source>
        <dbReference type="SAM" id="SignalP"/>
    </source>
</evidence>
<dbReference type="AlphaFoldDB" id="A0A7X1FP68"/>
<keyword evidence="3" id="KW-1185">Reference proteome</keyword>
<gene>
    <name evidence="2" type="ORF">H7F51_02880</name>
</gene>
<protein>
    <submittedName>
        <fullName evidence="2">Uncharacterized protein</fullName>
    </submittedName>
</protein>
<name>A0A7X1FP68_9SPHN</name>
<dbReference type="RefSeq" id="WP_185662709.1">
    <property type="nucleotide sequence ID" value="NZ_JACLAW010000002.1"/>
</dbReference>